<evidence type="ECO:0000313" key="2">
    <source>
        <dbReference type="Proteomes" id="UP000652761"/>
    </source>
</evidence>
<organism evidence="1 2">
    <name type="scientific">Colocasia esculenta</name>
    <name type="common">Wild taro</name>
    <name type="synonym">Arum esculentum</name>
    <dbReference type="NCBI Taxonomy" id="4460"/>
    <lineage>
        <taxon>Eukaryota</taxon>
        <taxon>Viridiplantae</taxon>
        <taxon>Streptophyta</taxon>
        <taxon>Embryophyta</taxon>
        <taxon>Tracheophyta</taxon>
        <taxon>Spermatophyta</taxon>
        <taxon>Magnoliopsida</taxon>
        <taxon>Liliopsida</taxon>
        <taxon>Araceae</taxon>
        <taxon>Aroideae</taxon>
        <taxon>Colocasieae</taxon>
        <taxon>Colocasia</taxon>
    </lineage>
</organism>
<keyword evidence="2" id="KW-1185">Reference proteome</keyword>
<accession>A0A843UR49</accession>
<dbReference type="AlphaFoldDB" id="A0A843UR49"/>
<sequence>MTTCGVFLRRTGAPPCLAGGRTGAPPCLAGGRTGAPPCLAGGEPTPLPAWRGAEPLLSWPFPRGFLGVCRCVCPHFRRACAFHLFGPIRVVRDL</sequence>
<protein>
    <submittedName>
        <fullName evidence="1">Uncharacterized protein</fullName>
    </submittedName>
</protein>
<proteinExistence type="predicted"/>
<gene>
    <name evidence="1" type="ORF">Taro_016733</name>
</gene>
<evidence type="ECO:0000313" key="1">
    <source>
        <dbReference type="EMBL" id="MQL84220.1"/>
    </source>
</evidence>
<reference evidence="1" key="1">
    <citation type="submission" date="2017-07" db="EMBL/GenBank/DDBJ databases">
        <title>Taro Niue Genome Assembly and Annotation.</title>
        <authorList>
            <person name="Atibalentja N."/>
            <person name="Keating K."/>
            <person name="Fields C.J."/>
        </authorList>
    </citation>
    <scope>NUCLEOTIDE SEQUENCE</scope>
    <source>
        <strain evidence="1">Niue_2</strain>
        <tissue evidence="1">Leaf</tissue>
    </source>
</reference>
<dbReference type="Proteomes" id="UP000652761">
    <property type="component" value="Unassembled WGS sequence"/>
</dbReference>
<name>A0A843UR49_COLES</name>
<comment type="caution">
    <text evidence="1">The sequence shown here is derived from an EMBL/GenBank/DDBJ whole genome shotgun (WGS) entry which is preliminary data.</text>
</comment>
<dbReference type="EMBL" id="NMUH01000747">
    <property type="protein sequence ID" value="MQL84220.1"/>
    <property type="molecule type" value="Genomic_DNA"/>
</dbReference>